<dbReference type="EMBL" id="RWKA01000005">
    <property type="protein sequence ID" value="TGB43770.1"/>
    <property type="molecule type" value="Genomic_DNA"/>
</dbReference>
<dbReference type="Proteomes" id="UP000297792">
    <property type="component" value="Unassembled WGS sequence"/>
</dbReference>
<evidence type="ECO:0000313" key="2">
    <source>
        <dbReference type="Proteomes" id="UP000297792"/>
    </source>
</evidence>
<accession>A0A246C0C5</accession>
<name>A0A246C0C5_MYCPR</name>
<protein>
    <submittedName>
        <fullName evidence="1">Uncharacterized protein</fullName>
    </submittedName>
</protein>
<comment type="caution">
    <text evidence="1">The sequence shown here is derived from an EMBL/GenBank/DDBJ whole genome shotgun (WGS) entry which is preliminary data.</text>
</comment>
<gene>
    <name evidence="1" type="ORF">EJD98_12245</name>
</gene>
<dbReference type="OrthoDB" id="4630503at2"/>
<organism evidence="1 2">
    <name type="scientific">Mycolicibacterium peregrinum</name>
    <name type="common">Mycobacterium peregrinum</name>
    <dbReference type="NCBI Taxonomy" id="43304"/>
    <lineage>
        <taxon>Bacteria</taxon>
        <taxon>Bacillati</taxon>
        <taxon>Actinomycetota</taxon>
        <taxon>Actinomycetes</taxon>
        <taxon>Mycobacteriales</taxon>
        <taxon>Mycobacteriaceae</taxon>
        <taxon>Mycolicibacterium</taxon>
    </lineage>
</organism>
<keyword evidence="2" id="KW-1185">Reference proteome</keyword>
<evidence type="ECO:0000313" key="1">
    <source>
        <dbReference type="EMBL" id="TGB43770.1"/>
    </source>
</evidence>
<dbReference type="AlphaFoldDB" id="A0A246C0C5"/>
<sequence>MRVPEPVHARLHGDRSGRRPVRRWIGHGFQVTAAIRPNSATVELCGCWRPPVRSSRCSVSSL</sequence>
<proteinExistence type="predicted"/>
<reference evidence="1 2" key="1">
    <citation type="submission" date="2018-12" db="EMBL/GenBank/DDBJ databases">
        <title>Draft genome sequences of Mycolicibacterium peregrinum isolated from a pig with lymphadenitis and from soil on the same Japanese pig farm.</title>
        <authorList>
            <person name="Komatsu T."/>
            <person name="Ohya K."/>
            <person name="Sawai K."/>
            <person name="Odoi J.O."/>
            <person name="Otsu K."/>
            <person name="Ota A."/>
            <person name="Ito T."/>
            <person name="Kawai M."/>
            <person name="Maruyama F."/>
        </authorList>
    </citation>
    <scope>NUCLEOTIDE SEQUENCE [LARGE SCALE GENOMIC DNA]</scope>
    <source>
        <strain evidence="1 2">138</strain>
    </source>
</reference>